<dbReference type="RefSeq" id="WP_345566396.1">
    <property type="nucleotide sequence ID" value="NZ_BAABDQ010000013.1"/>
</dbReference>
<keyword evidence="2" id="KW-0472">Membrane</keyword>
<protein>
    <recommendedName>
        <fullName evidence="5">PASTA domain-containing protein</fullName>
    </recommendedName>
</protein>
<keyword evidence="2" id="KW-0812">Transmembrane</keyword>
<comment type="caution">
    <text evidence="3">The sequence shown here is derived from an EMBL/GenBank/DDBJ whole genome shotgun (WGS) entry which is preliminary data.</text>
</comment>
<gene>
    <name evidence="3" type="ORF">GCM10022419_056760</name>
</gene>
<evidence type="ECO:0000313" key="3">
    <source>
        <dbReference type="EMBL" id="GAA3568616.1"/>
    </source>
</evidence>
<dbReference type="EMBL" id="BAABDQ010000013">
    <property type="protein sequence ID" value="GAA3568616.1"/>
    <property type="molecule type" value="Genomic_DNA"/>
</dbReference>
<feature type="region of interest" description="Disordered" evidence="1">
    <location>
        <begin position="274"/>
        <end position="296"/>
    </location>
</feature>
<dbReference type="Proteomes" id="UP001500630">
    <property type="component" value="Unassembled WGS sequence"/>
</dbReference>
<feature type="compositionally biased region" description="Polar residues" evidence="1">
    <location>
        <begin position="277"/>
        <end position="290"/>
    </location>
</feature>
<keyword evidence="4" id="KW-1185">Reference proteome</keyword>
<evidence type="ECO:0000256" key="2">
    <source>
        <dbReference type="SAM" id="Phobius"/>
    </source>
</evidence>
<feature type="transmembrane region" description="Helical" evidence="2">
    <location>
        <begin position="63"/>
        <end position="81"/>
    </location>
</feature>
<evidence type="ECO:0008006" key="5">
    <source>
        <dbReference type="Google" id="ProtNLM"/>
    </source>
</evidence>
<evidence type="ECO:0000313" key="4">
    <source>
        <dbReference type="Proteomes" id="UP001500630"/>
    </source>
</evidence>
<keyword evidence="2" id="KW-1133">Transmembrane helix</keyword>
<evidence type="ECO:0000256" key="1">
    <source>
        <dbReference type="SAM" id="MobiDB-lite"/>
    </source>
</evidence>
<accession>A0ABP6XKM6</accession>
<name>A0ABP6XKM6_9ACTN</name>
<sequence length="296" mass="31033">MNNDIDRLVAGIAPDPGPGMTPLAAELLEEIISAPVAAAEAVPNRGRTAAARRRWPASPRRRWLAAPALAAVIAVVTFAVGQTPAAAALDIEQVGDHYVITVKDLMADPRVYEAELKARGLDITLTLAPTSASLAGSLFVMNDSDKLRAGQPVPAEGPITAIEAPGSCPRFGGCATGLKVPVGFDKKAEVILGRQAQPGEKYRMPPGIAMPGEPLYCVDFVDKNVTEIGTILKGRGVEPAFISHGRQAEPTAPGDWYVHDGVMSEEGKALLLVGPAPSTQPHPLNASCPNRQRPGP</sequence>
<organism evidence="3 4">
    <name type="scientific">Nonomuraea rosea</name>
    <dbReference type="NCBI Taxonomy" id="638574"/>
    <lineage>
        <taxon>Bacteria</taxon>
        <taxon>Bacillati</taxon>
        <taxon>Actinomycetota</taxon>
        <taxon>Actinomycetes</taxon>
        <taxon>Streptosporangiales</taxon>
        <taxon>Streptosporangiaceae</taxon>
        <taxon>Nonomuraea</taxon>
    </lineage>
</organism>
<proteinExistence type="predicted"/>
<reference evidence="4" key="1">
    <citation type="journal article" date="2019" name="Int. J. Syst. Evol. Microbiol.">
        <title>The Global Catalogue of Microorganisms (GCM) 10K type strain sequencing project: providing services to taxonomists for standard genome sequencing and annotation.</title>
        <authorList>
            <consortium name="The Broad Institute Genomics Platform"/>
            <consortium name="The Broad Institute Genome Sequencing Center for Infectious Disease"/>
            <person name="Wu L."/>
            <person name="Ma J."/>
        </authorList>
    </citation>
    <scope>NUCLEOTIDE SEQUENCE [LARGE SCALE GENOMIC DNA]</scope>
    <source>
        <strain evidence="4">JCM 17326</strain>
    </source>
</reference>